<dbReference type="AlphaFoldDB" id="A0ABD6EV24"/>
<dbReference type="Proteomes" id="UP001608902">
    <property type="component" value="Unassembled WGS sequence"/>
</dbReference>
<proteinExistence type="predicted"/>
<name>A0ABD6EV24_9BILA</name>
<keyword evidence="2" id="KW-1185">Reference proteome</keyword>
<protein>
    <submittedName>
        <fullName evidence="1">Uncharacterized protein</fullName>
    </submittedName>
</protein>
<evidence type="ECO:0000313" key="2">
    <source>
        <dbReference type="Proteomes" id="UP001608902"/>
    </source>
</evidence>
<comment type="caution">
    <text evidence="1">The sequence shown here is derived from an EMBL/GenBank/DDBJ whole genome shotgun (WGS) entry which is preliminary data.</text>
</comment>
<accession>A0ABD6EV24</accession>
<evidence type="ECO:0000313" key="1">
    <source>
        <dbReference type="EMBL" id="MFH4981109.1"/>
    </source>
</evidence>
<reference evidence="1 2" key="1">
    <citation type="submission" date="2024-08" db="EMBL/GenBank/DDBJ databases">
        <title>Gnathostoma spinigerum genome.</title>
        <authorList>
            <person name="Gonzalez-Bertolin B."/>
            <person name="Monzon S."/>
            <person name="Zaballos A."/>
            <person name="Jimenez P."/>
            <person name="Dekumyoy P."/>
            <person name="Varona S."/>
            <person name="Cuesta I."/>
            <person name="Sumanam S."/>
            <person name="Adisakwattana P."/>
            <person name="Gasser R.B."/>
            <person name="Hernandez-Gonzalez A."/>
            <person name="Young N.D."/>
            <person name="Perteguer M.J."/>
        </authorList>
    </citation>
    <scope>NUCLEOTIDE SEQUENCE [LARGE SCALE GENOMIC DNA]</scope>
    <source>
        <strain evidence="1">AL3</strain>
        <tissue evidence="1">Liver</tissue>
    </source>
</reference>
<dbReference type="EMBL" id="JBGFUD010006619">
    <property type="protein sequence ID" value="MFH4981109.1"/>
    <property type="molecule type" value="Genomic_DNA"/>
</dbReference>
<organism evidence="1 2">
    <name type="scientific">Gnathostoma spinigerum</name>
    <dbReference type="NCBI Taxonomy" id="75299"/>
    <lineage>
        <taxon>Eukaryota</taxon>
        <taxon>Metazoa</taxon>
        <taxon>Ecdysozoa</taxon>
        <taxon>Nematoda</taxon>
        <taxon>Chromadorea</taxon>
        <taxon>Rhabditida</taxon>
        <taxon>Spirurina</taxon>
        <taxon>Gnathostomatomorpha</taxon>
        <taxon>Gnathostomatoidea</taxon>
        <taxon>Gnathostomatidae</taxon>
        <taxon>Gnathostoma</taxon>
    </lineage>
</organism>
<sequence length="101" mass="12240">MARTTMRMKMDRFRRYYDNVQTANSFVFNVHCGFKWSRSYRHEKVTRPRLSCSLLDRKAIVRITVISSIFHAVYEGLINSLFTVRWTRQFTDIMSNRMMME</sequence>
<gene>
    <name evidence="1" type="ORF">AB6A40_007818</name>
</gene>